<dbReference type="PATRIC" id="fig|1263867.3.peg.1111"/>
<dbReference type="AlphaFoldDB" id="M2AM78"/>
<organism evidence="1 2">
    <name type="scientific">Rhodopirellula europaea 6C</name>
    <dbReference type="NCBI Taxonomy" id="1263867"/>
    <lineage>
        <taxon>Bacteria</taxon>
        <taxon>Pseudomonadati</taxon>
        <taxon>Planctomycetota</taxon>
        <taxon>Planctomycetia</taxon>
        <taxon>Pirellulales</taxon>
        <taxon>Pirellulaceae</taxon>
        <taxon>Rhodopirellula</taxon>
    </lineage>
</organism>
<keyword evidence="2" id="KW-1185">Reference proteome</keyword>
<evidence type="ECO:0000313" key="1">
    <source>
        <dbReference type="EMBL" id="EMB18240.1"/>
    </source>
</evidence>
<comment type="caution">
    <text evidence="1">The sequence shown here is derived from an EMBL/GenBank/DDBJ whole genome shotgun (WGS) entry which is preliminary data.</text>
</comment>
<dbReference type="Proteomes" id="UP000011529">
    <property type="component" value="Unassembled WGS sequence"/>
</dbReference>
<name>M2AM78_9BACT</name>
<accession>M2AM78</accession>
<reference evidence="1" key="2">
    <citation type="journal article" date="2013" name="Mar. Genomics">
        <title>Expression of sulfatases in Rhodopirellula baltica and the diversity of sulfatases in the genus Rhodopirellula.</title>
        <authorList>
            <person name="Wegner C.E."/>
            <person name="Richter-Heitmann T."/>
            <person name="Klindworth A."/>
            <person name="Klockow C."/>
            <person name="Richter M."/>
            <person name="Achstetter T."/>
            <person name="Glockner F.O."/>
            <person name="Harder J."/>
        </authorList>
    </citation>
    <scope>NUCLEOTIDE SEQUENCE [LARGE SCALE GENOMIC DNA]</scope>
    <source>
        <strain evidence="1">6C</strain>
    </source>
</reference>
<protein>
    <submittedName>
        <fullName evidence="1">Uncharacterized protein</fullName>
    </submittedName>
</protein>
<dbReference type="EMBL" id="ANMO01000058">
    <property type="protein sequence ID" value="EMB18240.1"/>
    <property type="molecule type" value="Genomic_DNA"/>
</dbReference>
<reference evidence="1" key="1">
    <citation type="submission" date="2012-11" db="EMBL/GenBank/DDBJ databases">
        <title>Permanent draft genomes of Rhodopirellula europaea strain SH398 and 6C.</title>
        <authorList>
            <person name="Richter M."/>
            <person name="Richter-Heitmann T."/>
            <person name="Frank C."/>
            <person name="Harder J."/>
            <person name="Glockner F.O."/>
        </authorList>
    </citation>
    <scope>NUCLEOTIDE SEQUENCE</scope>
    <source>
        <strain evidence="1">6C</strain>
    </source>
</reference>
<gene>
    <name evidence="1" type="ORF">RE6C_01049</name>
</gene>
<sequence length="77" mass="8787">MFLDIGYGSDAAALLLVPEFTDAHIHPYDLDEYPAVGDSVTALIRHISWDDHKIALTQNQTYDRDSQTWTRPERGVR</sequence>
<proteinExistence type="predicted"/>
<evidence type="ECO:0000313" key="2">
    <source>
        <dbReference type="Proteomes" id="UP000011529"/>
    </source>
</evidence>